<comment type="similarity">
    <text evidence="1">Belongs to the LysR transcriptional regulatory family.</text>
</comment>
<dbReference type="PROSITE" id="PS50931">
    <property type="entry name" value="HTH_LYSR"/>
    <property type="match status" value="1"/>
</dbReference>
<dbReference type="SUPFAM" id="SSF53850">
    <property type="entry name" value="Periplasmic binding protein-like II"/>
    <property type="match status" value="1"/>
</dbReference>
<proteinExistence type="inferred from homology"/>
<keyword evidence="7" id="KW-1185">Reference proteome</keyword>
<comment type="caution">
    <text evidence="6">The sequence shown here is derived from an EMBL/GenBank/DDBJ whole genome shotgun (WGS) entry which is preliminary data.</text>
</comment>
<dbReference type="InterPro" id="IPR036390">
    <property type="entry name" value="WH_DNA-bd_sf"/>
</dbReference>
<evidence type="ECO:0000256" key="1">
    <source>
        <dbReference type="ARBA" id="ARBA00009437"/>
    </source>
</evidence>
<keyword evidence="2" id="KW-0805">Transcription regulation</keyword>
<evidence type="ECO:0000313" key="6">
    <source>
        <dbReference type="EMBL" id="MDT1064136.1"/>
    </source>
</evidence>
<dbReference type="InterPro" id="IPR000847">
    <property type="entry name" value="LysR_HTH_N"/>
</dbReference>
<reference evidence="7" key="1">
    <citation type="submission" date="2023-07" db="EMBL/GenBank/DDBJ databases">
        <title>Characterization of two Paracoccaceae strains isolated from Phycosphere and proposal of Xinfangfangia lacusdiani sp. nov.</title>
        <authorList>
            <person name="Deng Y."/>
            <person name="Zhang Y.Q."/>
        </authorList>
    </citation>
    <scope>NUCLEOTIDE SEQUENCE [LARGE SCALE GENOMIC DNA]</scope>
    <source>
        <strain evidence="7">CPCC 101403</strain>
    </source>
</reference>
<dbReference type="InterPro" id="IPR036388">
    <property type="entry name" value="WH-like_DNA-bd_sf"/>
</dbReference>
<dbReference type="CDD" id="cd05466">
    <property type="entry name" value="PBP2_LTTR_substrate"/>
    <property type="match status" value="1"/>
</dbReference>
<gene>
    <name evidence="6" type="ORF">RM190_19900</name>
</gene>
<evidence type="ECO:0000256" key="3">
    <source>
        <dbReference type="ARBA" id="ARBA00023125"/>
    </source>
</evidence>
<name>A0ABU3EIR1_9RHOB</name>
<sequence length="298" mass="32690">MDIRQLRTFVTVARLSSVTKAAEALHITQPAVSGQLKSLEEELQVKLLSRTTSSVTLTQSGEALLSRAEQAIEAFGAFVHQARALRGQVDGQLRIGVVMLDPAALRLGELLHGVVQRHPALRIDVQVGRTSWLLDALRSAEIDGAILVSQTRPPGTKMLVLDEMVFRLVIPARWDQEFDGRSLSQLAEVPWIRVAPRSGHQEIMQDILKDSTIRPIETVEADHEQLMRALVAAGVGVGVLREELALEARAAGEVKFFGDRVATTRLAFVYAEDRADDQAIRAILGELSDIWGLKSAVD</sequence>
<evidence type="ECO:0000313" key="7">
    <source>
        <dbReference type="Proteomes" id="UP001251085"/>
    </source>
</evidence>
<dbReference type="RefSeq" id="WP_311761224.1">
    <property type="nucleotide sequence ID" value="NZ_JAVRQI010000018.1"/>
</dbReference>
<dbReference type="SUPFAM" id="SSF46785">
    <property type="entry name" value="Winged helix' DNA-binding domain"/>
    <property type="match status" value="1"/>
</dbReference>
<dbReference type="EMBL" id="JAVRQI010000018">
    <property type="protein sequence ID" value="MDT1064136.1"/>
    <property type="molecule type" value="Genomic_DNA"/>
</dbReference>
<organism evidence="6 7">
    <name type="scientific">Paracoccus broussonetiae</name>
    <dbReference type="NCBI Taxonomy" id="3075834"/>
    <lineage>
        <taxon>Bacteria</taxon>
        <taxon>Pseudomonadati</taxon>
        <taxon>Pseudomonadota</taxon>
        <taxon>Alphaproteobacteria</taxon>
        <taxon>Rhodobacterales</taxon>
        <taxon>Paracoccaceae</taxon>
        <taxon>Paracoccus</taxon>
    </lineage>
</organism>
<dbReference type="Pfam" id="PF00126">
    <property type="entry name" value="HTH_1"/>
    <property type="match status" value="1"/>
</dbReference>
<keyword evidence="4" id="KW-0804">Transcription</keyword>
<dbReference type="Gene3D" id="1.10.10.10">
    <property type="entry name" value="Winged helix-like DNA-binding domain superfamily/Winged helix DNA-binding domain"/>
    <property type="match status" value="1"/>
</dbReference>
<evidence type="ECO:0000259" key="5">
    <source>
        <dbReference type="PROSITE" id="PS50931"/>
    </source>
</evidence>
<keyword evidence="3" id="KW-0238">DNA-binding</keyword>
<dbReference type="InterPro" id="IPR005119">
    <property type="entry name" value="LysR_subst-bd"/>
</dbReference>
<dbReference type="Gene3D" id="3.40.190.10">
    <property type="entry name" value="Periplasmic binding protein-like II"/>
    <property type="match status" value="2"/>
</dbReference>
<evidence type="ECO:0000256" key="2">
    <source>
        <dbReference type="ARBA" id="ARBA00023015"/>
    </source>
</evidence>
<dbReference type="PANTHER" id="PTHR30126">
    <property type="entry name" value="HTH-TYPE TRANSCRIPTIONAL REGULATOR"/>
    <property type="match status" value="1"/>
</dbReference>
<protein>
    <submittedName>
        <fullName evidence="6">LysR family transcriptional regulator</fullName>
    </submittedName>
</protein>
<dbReference type="PRINTS" id="PR00039">
    <property type="entry name" value="HTHLYSR"/>
</dbReference>
<dbReference type="Pfam" id="PF03466">
    <property type="entry name" value="LysR_substrate"/>
    <property type="match status" value="1"/>
</dbReference>
<accession>A0ABU3EIR1</accession>
<evidence type="ECO:0000256" key="4">
    <source>
        <dbReference type="ARBA" id="ARBA00023163"/>
    </source>
</evidence>
<dbReference type="Proteomes" id="UP001251085">
    <property type="component" value="Unassembled WGS sequence"/>
</dbReference>
<feature type="domain" description="HTH lysR-type" evidence="5">
    <location>
        <begin position="1"/>
        <end position="58"/>
    </location>
</feature>
<dbReference type="PANTHER" id="PTHR30126:SF40">
    <property type="entry name" value="HTH-TYPE TRANSCRIPTIONAL REGULATOR GLTR"/>
    <property type="match status" value="1"/>
</dbReference>